<keyword evidence="3" id="KW-1185">Reference proteome</keyword>
<proteinExistence type="predicted"/>
<name>A0A183Q6Q6_9TREM</name>
<reference evidence="2 3" key="1">
    <citation type="submission" date="2018-11" db="EMBL/GenBank/DDBJ databases">
        <authorList>
            <consortium name="Pathogen Informatics"/>
        </authorList>
    </citation>
    <scope>NUCLEOTIDE SEQUENCE [LARGE SCALE GENOMIC DNA]</scope>
    <source>
        <strain>Denwood</strain>
        <strain evidence="3">Zambia</strain>
    </source>
</reference>
<feature type="compositionally biased region" description="Basic and acidic residues" evidence="1">
    <location>
        <begin position="127"/>
        <end position="163"/>
    </location>
</feature>
<dbReference type="EMBL" id="UZAL01050707">
    <property type="protein sequence ID" value="VDP86913.1"/>
    <property type="molecule type" value="Genomic_DNA"/>
</dbReference>
<dbReference type="Proteomes" id="UP000269396">
    <property type="component" value="Unassembled WGS sequence"/>
</dbReference>
<protein>
    <submittedName>
        <fullName evidence="2">Uncharacterized protein</fullName>
    </submittedName>
</protein>
<dbReference type="AlphaFoldDB" id="A0A183Q6Q6"/>
<evidence type="ECO:0000313" key="3">
    <source>
        <dbReference type="Proteomes" id="UP000269396"/>
    </source>
</evidence>
<gene>
    <name evidence="2" type="ORF">SMTD_LOCUS22292</name>
</gene>
<organism evidence="2 3">
    <name type="scientific">Schistosoma mattheei</name>
    <dbReference type="NCBI Taxonomy" id="31246"/>
    <lineage>
        <taxon>Eukaryota</taxon>
        <taxon>Metazoa</taxon>
        <taxon>Spiralia</taxon>
        <taxon>Lophotrochozoa</taxon>
        <taxon>Platyhelminthes</taxon>
        <taxon>Trematoda</taxon>
        <taxon>Digenea</taxon>
        <taxon>Strigeidida</taxon>
        <taxon>Schistosomatoidea</taxon>
        <taxon>Schistosomatidae</taxon>
        <taxon>Schistosoma</taxon>
    </lineage>
</organism>
<sequence length="184" mass="20882">MRVFRDGERTLSTLGHTRAFGDLKILRHNTACTNRITVDGEALEHVETFTYLGSVIDENGGSDTDVKARISQCAVTEYLGSVGQTLSATICCVREQTRSQREELLKVDGTHIEESTQLRHKTSPHMEPSRLKEKGKTKENITPRNRDRHEKNEQQLDRTRKEGPGQSGLEDAGRRSMLHWQRQA</sequence>
<evidence type="ECO:0000256" key="1">
    <source>
        <dbReference type="SAM" id="MobiDB-lite"/>
    </source>
</evidence>
<feature type="region of interest" description="Disordered" evidence="1">
    <location>
        <begin position="107"/>
        <end position="184"/>
    </location>
</feature>
<evidence type="ECO:0000313" key="2">
    <source>
        <dbReference type="EMBL" id="VDP86913.1"/>
    </source>
</evidence>
<accession>A0A183Q6Q6</accession>
<feature type="compositionally biased region" description="Basic and acidic residues" evidence="1">
    <location>
        <begin position="107"/>
        <end position="117"/>
    </location>
</feature>